<dbReference type="PANTHER" id="PTHR38590:SF1">
    <property type="entry name" value="BLL0828 PROTEIN"/>
    <property type="match status" value="1"/>
</dbReference>
<sequence>MKLILLPLVILKYMVEQVCLGHFPGFDFGMLKTKSRLERRLYYAIRHKYKGKIKAQYPCGPYSIDFALPKYKLALECDGNGYFSQKRVKYRRRDEYLKKHGWKVMRFTGNRLKHQLDETVNEITEYTTKMDLYKWPFTR</sequence>
<dbReference type="AlphaFoldDB" id="A0A7W2AJ65"/>
<dbReference type="InterPro" id="IPR011335">
    <property type="entry name" value="Restrct_endonuc-II-like"/>
</dbReference>
<dbReference type="InterPro" id="IPR007569">
    <property type="entry name" value="DUF559"/>
</dbReference>
<organism evidence="2 3">
    <name type="scientific">Thermoactinomyces daqus</name>
    <dbReference type="NCBI Taxonomy" id="1329516"/>
    <lineage>
        <taxon>Bacteria</taxon>
        <taxon>Bacillati</taxon>
        <taxon>Bacillota</taxon>
        <taxon>Bacilli</taxon>
        <taxon>Bacillales</taxon>
        <taxon>Thermoactinomycetaceae</taxon>
        <taxon>Thermoactinomyces</taxon>
    </lineage>
</organism>
<proteinExistence type="predicted"/>
<dbReference type="Pfam" id="PF04480">
    <property type="entry name" value="DUF559"/>
    <property type="match status" value="1"/>
</dbReference>
<dbReference type="Proteomes" id="UP000530514">
    <property type="component" value="Unassembled WGS sequence"/>
</dbReference>
<protein>
    <submittedName>
        <fullName evidence="2">DUF559 domain-containing protein</fullName>
    </submittedName>
</protein>
<dbReference type="PANTHER" id="PTHR38590">
    <property type="entry name" value="BLL0828 PROTEIN"/>
    <property type="match status" value="1"/>
</dbReference>
<dbReference type="RefSeq" id="WP_160173773.1">
    <property type="nucleotide sequence ID" value="NZ_JACEIP010000019.1"/>
</dbReference>
<evidence type="ECO:0000313" key="2">
    <source>
        <dbReference type="EMBL" id="MBA4543628.1"/>
    </source>
</evidence>
<dbReference type="SUPFAM" id="SSF52980">
    <property type="entry name" value="Restriction endonuclease-like"/>
    <property type="match status" value="1"/>
</dbReference>
<comment type="caution">
    <text evidence="2">The sequence shown here is derived from an EMBL/GenBank/DDBJ whole genome shotgun (WGS) entry which is preliminary data.</text>
</comment>
<accession>A0A7W2AJ65</accession>
<reference evidence="2 3" key="1">
    <citation type="submission" date="2020-07" db="EMBL/GenBank/DDBJ databases">
        <authorList>
            <person name="Feng H."/>
        </authorList>
    </citation>
    <scope>NUCLEOTIDE SEQUENCE [LARGE SCALE GENOMIC DNA]</scope>
    <source>
        <strain evidence="3">s-11</strain>
    </source>
</reference>
<dbReference type="InterPro" id="IPR047216">
    <property type="entry name" value="Endonuclease_DUF559_bact"/>
</dbReference>
<evidence type="ECO:0000313" key="3">
    <source>
        <dbReference type="Proteomes" id="UP000530514"/>
    </source>
</evidence>
<dbReference type="Gene3D" id="3.40.960.10">
    <property type="entry name" value="VSR Endonuclease"/>
    <property type="match status" value="1"/>
</dbReference>
<gene>
    <name evidence="2" type="ORF">H1164_12090</name>
</gene>
<keyword evidence="3" id="KW-1185">Reference proteome</keyword>
<dbReference type="EMBL" id="JACEIP010000019">
    <property type="protein sequence ID" value="MBA4543628.1"/>
    <property type="molecule type" value="Genomic_DNA"/>
</dbReference>
<dbReference type="OrthoDB" id="9757917at2"/>
<feature type="domain" description="DUF559" evidence="1">
    <location>
        <begin position="32"/>
        <end position="125"/>
    </location>
</feature>
<name>A0A7W2AJ65_9BACL</name>
<evidence type="ECO:0000259" key="1">
    <source>
        <dbReference type="Pfam" id="PF04480"/>
    </source>
</evidence>